<reference evidence="1 2" key="1">
    <citation type="submission" date="2022-10" db="EMBL/GenBank/DDBJ databases">
        <title>Marinomonas transparenta sp. nov. and Marinomonas sargassi sp. nov., isolated from marine alga (Sargassum natans (L.) Gaillon).</title>
        <authorList>
            <person name="Wang Y."/>
        </authorList>
    </citation>
    <scope>NUCLEOTIDE SEQUENCE [LARGE SCALE GENOMIC DNA]</scope>
    <source>
        <strain evidence="1 2">C2222</strain>
    </source>
</reference>
<name>A0ABT2YNG5_9GAMM</name>
<dbReference type="RefSeq" id="WP_263528805.1">
    <property type="nucleotide sequence ID" value="NZ_JAOVZB010000001.1"/>
</dbReference>
<comment type="caution">
    <text evidence="1">The sequence shown here is derived from an EMBL/GenBank/DDBJ whole genome shotgun (WGS) entry which is preliminary data.</text>
</comment>
<accession>A0ABT2YNG5</accession>
<evidence type="ECO:0000313" key="1">
    <source>
        <dbReference type="EMBL" id="MCV2401428.1"/>
    </source>
</evidence>
<sequence>MKACIVSNEFYISHFLMRDVNPDHFDVIFENQFYVSPKNKTWERFKAFLPFSAGNHNSVLAFAIEDIILLDQIYREIGKPKVWLWNPISSMTSKNRKLFLSYVRRKSIEVWTFDRQDVDKYGFIFHNQIHSSSLINNEIKQNNKKRVFFSGVDKGRLGTLRTIEKKLKTLAVDVYFHVVREKSKEYNSQEIEITTDKYLSFDEYLSEVKRSDILVDIAQGDQDGITLRVIEAMFENKKLITTNLNVKKLKGYRPENVYLYGYEDRSLEAFILSPVQPISDIDKKQYTFNHLLEEMF</sequence>
<evidence type="ECO:0000313" key="2">
    <source>
        <dbReference type="Proteomes" id="UP001209713"/>
    </source>
</evidence>
<dbReference type="Proteomes" id="UP001209713">
    <property type="component" value="Unassembled WGS sequence"/>
</dbReference>
<dbReference type="EMBL" id="JAOVZB010000001">
    <property type="protein sequence ID" value="MCV2401428.1"/>
    <property type="molecule type" value="Genomic_DNA"/>
</dbReference>
<organism evidence="1 2">
    <name type="scientific">Marinomonas sargassi</name>
    <dbReference type="NCBI Taxonomy" id="2984494"/>
    <lineage>
        <taxon>Bacteria</taxon>
        <taxon>Pseudomonadati</taxon>
        <taxon>Pseudomonadota</taxon>
        <taxon>Gammaproteobacteria</taxon>
        <taxon>Oceanospirillales</taxon>
        <taxon>Oceanospirillaceae</taxon>
        <taxon>Marinomonas</taxon>
    </lineage>
</organism>
<protein>
    <submittedName>
        <fullName evidence="1">Uncharacterized protein</fullName>
    </submittedName>
</protein>
<proteinExistence type="predicted"/>
<keyword evidence="2" id="KW-1185">Reference proteome</keyword>
<gene>
    <name evidence="1" type="ORF">OFY17_00900</name>
</gene>